<evidence type="ECO:0000256" key="2">
    <source>
        <dbReference type="SAM" id="Phobius"/>
    </source>
</evidence>
<keyword evidence="2" id="KW-0812">Transmembrane</keyword>
<feature type="transmembrane region" description="Helical" evidence="2">
    <location>
        <begin position="210"/>
        <end position="229"/>
    </location>
</feature>
<evidence type="ECO:0000259" key="3">
    <source>
        <dbReference type="Pfam" id="PF00892"/>
    </source>
</evidence>
<evidence type="ECO:0000313" key="5">
    <source>
        <dbReference type="Proteomes" id="UP001190336"/>
    </source>
</evidence>
<feature type="transmembrane region" description="Helical" evidence="2">
    <location>
        <begin position="176"/>
        <end position="198"/>
    </location>
</feature>
<evidence type="ECO:0000256" key="1">
    <source>
        <dbReference type="ARBA" id="ARBA00007362"/>
    </source>
</evidence>
<reference evidence="4 5" key="1">
    <citation type="submission" date="2023-08" db="EMBL/GenBank/DDBJ databases">
        <authorList>
            <person name="Folkvardsen B D."/>
            <person name="Norman A."/>
        </authorList>
    </citation>
    <scope>NUCLEOTIDE SEQUENCE [LARGE SCALE GENOMIC DNA]</scope>
    <source>
        <strain evidence="4 5">Mu0083</strain>
    </source>
</reference>
<feature type="transmembrane region" description="Helical" evidence="2">
    <location>
        <begin position="40"/>
        <end position="64"/>
    </location>
</feature>
<keyword evidence="2" id="KW-0472">Membrane</keyword>
<dbReference type="PANTHER" id="PTHR22911:SF137">
    <property type="entry name" value="SOLUTE CARRIER FAMILY 35 MEMBER G2-RELATED"/>
    <property type="match status" value="1"/>
</dbReference>
<dbReference type="EMBL" id="OY726394">
    <property type="protein sequence ID" value="CAJ1501232.1"/>
    <property type="molecule type" value="Genomic_DNA"/>
</dbReference>
<gene>
    <name evidence="4" type="ORF">MU0083_002632</name>
</gene>
<dbReference type="Pfam" id="PF00892">
    <property type="entry name" value="EamA"/>
    <property type="match status" value="2"/>
</dbReference>
<feature type="transmembrane region" description="Helical" evidence="2">
    <location>
        <begin position="235"/>
        <end position="256"/>
    </location>
</feature>
<evidence type="ECO:0000313" key="4">
    <source>
        <dbReference type="EMBL" id="CAJ1501232.1"/>
    </source>
</evidence>
<protein>
    <submittedName>
        <fullName evidence="4">DMT family transporter</fullName>
    </submittedName>
</protein>
<dbReference type="InterPro" id="IPR037185">
    <property type="entry name" value="EmrE-like"/>
</dbReference>
<feature type="transmembrane region" description="Helical" evidence="2">
    <location>
        <begin position="115"/>
        <end position="136"/>
    </location>
</feature>
<dbReference type="SUPFAM" id="SSF103481">
    <property type="entry name" value="Multidrug resistance efflux transporter EmrE"/>
    <property type="match status" value="2"/>
</dbReference>
<organism evidence="4 5">
    <name type="scientific">[Mycobacterium] kokjensenii</name>
    <dbReference type="NCBI Taxonomy" id="3064287"/>
    <lineage>
        <taxon>Bacteria</taxon>
        <taxon>Bacillati</taxon>
        <taxon>Actinomycetota</taxon>
        <taxon>Actinomycetes</taxon>
        <taxon>Mycobacteriales</taxon>
        <taxon>Mycobacteriaceae</taxon>
        <taxon>Mycolicibacter</taxon>
    </lineage>
</organism>
<dbReference type="Proteomes" id="UP001190336">
    <property type="component" value="Chromosome"/>
</dbReference>
<feature type="transmembrane region" description="Helical" evidence="2">
    <location>
        <begin position="76"/>
        <end position="109"/>
    </location>
</feature>
<keyword evidence="2" id="KW-1133">Transmembrane helix</keyword>
<accession>A0ABM9LLT8</accession>
<feature type="transmembrane region" description="Helical" evidence="2">
    <location>
        <begin position="148"/>
        <end position="170"/>
    </location>
</feature>
<comment type="similarity">
    <text evidence="1">Belongs to the EamA transporter family.</text>
</comment>
<dbReference type="InterPro" id="IPR000620">
    <property type="entry name" value="EamA_dom"/>
</dbReference>
<name>A0ABM9LLT8_9MYCO</name>
<dbReference type="PANTHER" id="PTHR22911">
    <property type="entry name" value="ACYL-MALONYL CONDENSING ENZYME-RELATED"/>
    <property type="match status" value="1"/>
</dbReference>
<sequence>MTGALLALLSAAGFGVSDFAGGLAARRVPALRVVLVSYPVALVLLGTLAIIVGGPIPLGAIGWGLASGVALGLGGWWFYAALGAGPISVVSPVSAVLTAGVPVLVGLLLGERPGFVAAGGIALALVAVALVSRGATDEDTRPHRFTRKVAWLTVGAGVTFGLDFVFIHAAPADSGLWPLAFARVAAAVLVFSAAAGAGELRLTTGVPLRLALLAGLSDTAANIAMLLALRGSDLSLASVLISLFPAVTVVLAIVVLRERVQRLQVVGMLAAGVAVVMITAG</sequence>
<proteinExistence type="inferred from homology"/>
<feature type="domain" description="EamA" evidence="3">
    <location>
        <begin position="2"/>
        <end position="132"/>
    </location>
</feature>
<feature type="transmembrane region" description="Helical" evidence="2">
    <location>
        <begin position="263"/>
        <end position="280"/>
    </location>
</feature>
<keyword evidence="5" id="KW-1185">Reference proteome</keyword>
<dbReference type="RefSeq" id="WP_308473386.1">
    <property type="nucleotide sequence ID" value="NZ_OY726394.1"/>
</dbReference>
<feature type="domain" description="EamA" evidence="3">
    <location>
        <begin position="150"/>
        <end position="279"/>
    </location>
</feature>